<dbReference type="InterPro" id="IPR052212">
    <property type="entry name" value="PH-like_domain"/>
</dbReference>
<accession>A0A8C7KZZ3</accession>
<dbReference type="SUPFAM" id="SSF49879">
    <property type="entry name" value="SMAD/FHA domain"/>
    <property type="match status" value="1"/>
</dbReference>
<evidence type="ECO:0000259" key="2">
    <source>
        <dbReference type="Pfam" id="PF00498"/>
    </source>
</evidence>
<dbReference type="FunFam" id="2.60.200.20:FF:000004">
    <property type="entry name" value="pleckstrin homology-like domain family B member 1 isoform X1"/>
    <property type="match status" value="1"/>
</dbReference>
<dbReference type="Proteomes" id="UP000694557">
    <property type="component" value="Unassembled WGS sequence"/>
</dbReference>
<dbReference type="InterPro" id="IPR000253">
    <property type="entry name" value="FHA_dom"/>
</dbReference>
<feature type="region of interest" description="Disordered" evidence="1">
    <location>
        <begin position="125"/>
        <end position="147"/>
    </location>
</feature>
<organism evidence="3 4">
    <name type="scientific">Oncorhynchus kisutch</name>
    <name type="common">Coho salmon</name>
    <name type="synonym">Salmo kisutch</name>
    <dbReference type="NCBI Taxonomy" id="8019"/>
    <lineage>
        <taxon>Eukaryota</taxon>
        <taxon>Metazoa</taxon>
        <taxon>Chordata</taxon>
        <taxon>Craniata</taxon>
        <taxon>Vertebrata</taxon>
        <taxon>Euteleostomi</taxon>
        <taxon>Actinopterygii</taxon>
        <taxon>Neopterygii</taxon>
        <taxon>Teleostei</taxon>
        <taxon>Protacanthopterygii</taxon>
        <taxon>Salmoniformes</taxon>
        <taxon>Salmonidae</taxon>
        <taxon>Salmoninae</taxon>
        <taxon>Oncorhynchus</taxon>
    </lineage>
</organism>
<dbReference type="GO" id="GO:0070507">
    <property type="term" value="P:regulation of microtubule cytoskeleton organization"/>
    <property type="evidence" value="ECO:0007669"/>
    <property type="project" value="TreeGrafter"/>
</dbReference>
<name>A0A8C7KZZ3_ONCKI</name>
<reference evidence="3" key="1">
    <citation type="submission" date="2025-08" db="UniProtKB">
        <authorList>
            <consortium name="Ensembl"/>
        </authorList>
    </citation>
    <scope>IDENTIFICATION</scope>
</reference>
<feature type="domain" description="FHA" evidence="2">
    <location>
        <begin position="45"/>
        <end position="110"/>
    </location>
</feature>
<proteinExistence type="predicted"/>
<dbReference type="GeneTree" id="ENSGT00940000156371"/>
<evidence type="ECO:0000313" key="3">
    <source>
        <dbReference type="Ensembl" id="ENSOKIP00005108684.1"/>
    </source>
</evidence>
<evidence type="ECO:0000313" key="4">
    <source>
        <dbReference type="Proteomes" id="UP000694557"/>
    </source>
</evidence>
<evidence type="ECO:0000256" key="1">
    <source>
        <dbReference type="SAM" id="MobiDB-lite"/>
    </source>
</evidence>
<sequence length="218" mass="23895">RRPPLNLIETGGGLKVQTTTPHLVGLGSGRLSVAITLMPLNEGVTRIGREDASVPQDITIEGLGIEAEHCRIINRGGVITLHPSGNLCSLDGVHVSKPTLLTQGFTLCLGKSYFFRFNHPEEARRMKSMQPQKSPVATMGYSSGRDRSLSRTTLKTTLLLLFLYISQSYCYSPLFIPFPLHEEPPEVPSAERPPSSRGLPYMTSSSMPPSPRQGERPL</sequence>
<dbReference type="PANTHER" id="PTHR12156:SF21">
    <property type="entry name" value="PLECKSTRIN HOMOLOGY-LIKE DOMAIN FAMILY B MEMBER 2"/>
    <property type="match status" value="1"/>
</dbReference>
<keyword evidence="4" id="KW-1185">Reference proteome</keyword>
<dbReference type="PANTHER" id="PTHR12156">
    <property type="entry name" value="PLECKSTRIN HOMOLOGY-LIKE DOMAIN, FAMILY B, MEMBER 3"/>
    <property type="match status" value="1"/>
</dbReference>
<reference evidence="3" key="2">
    <citation type="submission" date="2025-09" db="UniProtKB">
        <authorList>
            <consortium name="Ensembl"/>
        </authorList>
    </citation>
    <scope>IDENTIFICATION</scope>
</reference>
<dbReference type="InterPro" id="IPR008984">
    <property type="entry name" value="SMAD_FHA_dom_sf"/>
</dbReference>
<protein>
    <recommendedName>
        <fullName evidence="2">FHA domain-containing protein</fullName>
    </recommendedName>
</protein>
<feature type="region of interest" description="Disordered" evidence="1">
    <location>
        <begin position="182"/>
        <end position="218"/>
    </location>
</feature>
<dbReference type="Pfam" id="PF00498">
    <property type="entry name" value="FHA"/>
    <property type="match status" value="1"/>
</dbReference>
<dbReference type="GO" id="GO:0045180">
    <property type="term" value="C:basal cortex"/>
    <property type="evidence" value="ECO:0007669"/>
    <property type="project" value="TreeGrafter"/>
</dbReference>
<dbReference type="Gene3D" id="2.60.200.20">
    <property type="match status" value="1"/>
</dbReference>
<dbReference type="AlphaFoldDB" id="A0A8C7KZZ3"/>
<dbReference type="Ensembl" id="ENSOKIT00005116455.1">
    <property type="protein sequence ID" value="ENSOKIP00005108684.1"/>
    <property type="gene ID" value="ENSOKIG00005047604.1"/>
</dbReference>